<keyword evidence="2" id="KW-1133">Transmembrane helix</keyword>
<feature type="transmembrane region" description="Helical" evidence="2">
    <location>
        <begin position="130"/>
        <end position="146"/>
    </location>
</feature>
<evidence type="ECO:0000256" key="2">
    <source>
        <dbReference type="SAM" id="Phobius"/>
    </source>
</evidence>
<accession>A0ABS4X2N7</accession>
<sequence length="162" mass="16507">MTTSRRTRIISYVVGGTAAAALGAVPLHRLPRPIRIGYVLAPAVLTMGVTLFSLRARDTGAVAAPGAGNEPEDTGTTNSEEDGHPEPWVGRIGLSLALGAVLAGAGAAWIRIDHRLETALRSRGVAAPRLVLGLATGALTVAVTALEQESGKDPLTSSASAP</sequence>
<proteinExistence type="predicted"/>
<feature type="transmembrane region" description="Helical" evidence="2">
    <location>
        <begin position="88"/>
        <end position="110"/>
    </location>
</feature>
<feature type="transmembrane region" description="Helical" evidence="2">
    <location>
        <begin position="36"/>
        <end position="54"/>
    </location>
</feature>
<dbReference type="Proteomes" id="UP001519290">
    <property type="component" value="Unassembled WGS sequence"/>
</dbReference>
<dbReference type="EMBL" id="JAGIOD010000001">
    <property type="protein sequence ID" value="MBP2382717.1"/>
    <property type="molecule type" value="Genomic_DNA"/>
</dbReference>
<evidence type="ECO:0000313" key="4">
    <source>
        <dbReference type="Proteomes" id="UP001519290"/>
    </source>
</evidence>
<evidence type="ECO:0000256" key="1">
    <source>
        <dbReference type="SAM" id="MobiDB-lite"/>
    </source>
</evidence>
<organism evidence="3 4">
    <name type="scientific">Brachybacterium sacelli</name>
    <dbReference type="NCBI Taxonomy" id="173364"/>
    <lineage>
        <taxon>Bacteria</taxon>
        <taxon>Bacillati</taxon>
        <taxon>Actinomycetota</taxon>
        <taxon>Actinomycetes</taxon>
        <taxon>Micrococcales</taxon>
        <taxon>Dermabacteraceae</taxon>
        <taxon>Brachybacterium</taxon>
    </lineage>
</organism>
<comment type="caution">
    <text evidence="3">The sequence shown here is derived from an EMBL/GenBank/DDBJ whole genome shotgun (WGS) entry which is preliminary data.</text>
</comment>
<keyword evidence="2" id="KW-0812">Transmembrane</keyword>
<dbReference type="RefSeq" id="WP_209902738.1">
    <property type="nucleotide sequence ID" value="NZ_BAAAJW010000007.1"/>
</dbReference>
<feature type="region of interest" description="Disordered" evidence="1">
    <location>
        <begin position="62"/>
        <end position="86"/>
    </location>
</feature>
<evidence type="ECO:0008006" key="5">
    <source>
        <dbReference type="Google" id="ProtNLM"/>
    </source>
</evidence>
<keyword evidence="4" id="KW-1185">Reference proteome</keyword>
<gene>
    <name evidence="3" type="ORF">JOF43_002674</name>
</gene>
<protein>
    <recommendedName>
        <fullName evidence="5">DUF3180 domain-containing protein</fullName>
    </recommendedName>
</protein>
<keyword evidence="2" id="KW-0472">Membrane</keyword>
<name>A0ABS4X2N7_9MICO</name>
<reference evidence="3 4" key="1">
    <citation type="submission" date="2021-03" db="EMBL/GenBank/DDBJ databases">
        <title>Sequencing the genomes of 1000 actinobacteria strains.</title>
        <authorList>
            <person name="Klenk H.-P."/>
        </authorList>
    </citation>
    <scope>NUCLEOTIDE SEQUENCE [LARGE SCALE GENOMIC DNA]</scope>
    <source>
        <strain evidence="3 4">DSM 14566</strain>
    </source>
</reference>
<evidence type="ECO:0000313" key="3">
    <source>
        <dbReference type="EMBL" id="MBP2382717.1"/>
    </source>
</evidence>